<dbReference type="EMBL" id="VOPY01000002">
    <property type="protein sequence ID" value="TXC68759.1"/>
    <property type="molecule type" value="Genomic_DNA"/>
</dbReference>
<comment type="caution">
    <text evidence="2">The sequence shown here is derived from an EMBL/GenBank/DDBJ whole genome shotgun (WGS) entry which is preliminary data.</text>
</comment>
<accession>A0A5C6U7E1</accession>
<proteinExistence type="predicted"/>
<reference evidence="2 3" key="1">
    <citation type="submission" date="2019-08" db="EMBL/GenBank/DDBJ databases">
        <title>Sphingorhabdus soil sp. nov., isolated from arctic soil.</title>
        <authorList>
            <person name="Liu Y."/>
        </authorList>
    </citation>
    <scope>NUCLEOTIDE SEQUENCE [LARGE SCALE GENOMIC DNA]</scope>
    <source>
        <strain evidence="2 3">D-2Q-5-6</strain>
    </source>
</reference>
<evidence type="ECO:0000313" key="2">
    <source>
        <dbReference type="EMBL" id="TXC68759.1"/>
    </source>
</evidence>
<dbReference type="Proteomes" id="UP000321129">
    <property type="component" value="Unassembled WGS sequence"/>
</dbReference>
<keyword evidence="3" id="KW-1185">Reference proteome</keyword>
<dbReference type="AlphaFoldDB" id="A0A5C6U7E1"/>
<sequence>MITSESFAAHKMGNAAAIFRPVWQATPSPFSTSGGRDDQGDRSIDRDEDAATLFRQQLDDTYRKGYEDGQVAMAELNAELIAASDRLAESVETLKPQPSDALCETLLRTIRTLLQNTAGFAAPDADTLKQHCASLAALAEKDCSNAVLHIHPQDRMLLGDATYGLTLEDDLTLTRGTLSLAHADGWIEQGTDPVLNELESMIEAIKAAR</sequence>
<name>A0A5C6U7E1_9SPHN</name>
<dbReference type="RefSeq" id="WP_147122713.1">
    <property type="nucleotide sequence ID" value="NZ_VOPY01000002.1"/>
</dbReference>
<feature type="compositionally biased region" description="Basic and acidic residues" evidence="1">
    <location>
        <begin position="35"/>
        <end position="45"/>
    </location>
</feature>
<dbReference type="OrthoDB" id="7449114at2"/>
<gene>
    <name evidence="2" type="ORF">FSZ31_07195</name>
</gene>
<evidence type="ECO:0000256" key="1">
    <source>
        <dbReference type="SAM" id="MobiDB-lite"/>
    </source>
</evidence>
<evidence type="ECO:0000313" key="3">
    <source>
        <dbReference type="Proteomes" id="UP000321129"/>
    </source>
</evidence>
<evidence type="ECO:0008006" key="4">
    <source>
        <dbReference type="Google" id="ProtNLM"/>
    </source>
</evidence>
<protein>
    <recommendedName>
        <fullName evidence="4">Flagellar assembly protein FliH/Type III secretion system HrpE domain-containing protein</fullName>
    </recommendedName>
</protein>
<feature type="region of interest" description="Disordered" evidence="1">
    <location>
        <begin position="27"/>
        <end position="48"/>
    </location>
</feature>
<organism evidence="2 3">
    <name type="scientific">Flavisphingopyxis soli</name>
    <dbReference type="NCBI Taxonomy" id="2601267"/>
    <lineage>
        <taxon>Bacteria</taxon>
        <taxon>Pseudomonadati</taxon>
        <taxon>Pseudomonadota</taxon>
        <taxon>Alphaproteobacteria</taxon>
        <taxon>Sphingomonadales</taxon>
        <taxon>Sphingopyxidaceae</taxon>
        <taxon>Flavisphingopyxis</taxon>
    </lineage>
</organism>